<dbReference type="Proteomes" id="UP000769617">
    <property type="component" value="Unassembled WGS sequence"/>
</dbReference>
<evidence type="ECO:0000256" key="1">
    <source>
        <dbReference type="SAM" id="MobiDB-lite"/>
    </source>
</evidence>
<accession>A0ABS6ZRH4</accession>
<dbReference type="InterPro" id="IPR036909">
    <property type="entry name" value="Cyt_c-like_dom_sf"/>
</dbReference>
<dbReference type="Gene3D" id="1.10.760.10">
    <property type="entry name" value="Cytochrome c-like domain"/>
    <property type="match status" value="1"/>
</dbReference>
<keyword evidence="4" id="KW-1185">Reference proteome</keyword>
<evidence type="ECO:0000256" key="2">
    <source>
        <dbReference type="SAM" id="SignalP"/>
    </source>
</evidence>
<name>A0ABS6ZRH4_9GAMM</name>
<feature type="signal peptide" evidence="2">
    <location>
        <begin position="1"/>
        <end position="25"/>
    </location>
</feature>
<organism evidence="3 4">
    <name type="scientific">Billgrantia antri</name>
    <dbReference type="NCBI Taxonomy" id="2846777"/>
    <lineage>
        <taxon>Bacteria</taxon>
        <taxon>Pseudomonadati</taxon>
        <taxon>Pseudomonadota</taxon>
        <taxon>Gammaproteobacteria</taxon>
        <taxon>Oceanospirillales</taxon>
        <taxon>Halomonadaceae</taxon>
        <taxon>Billgrantia</taxon>
    </lineage>
</organism>
<dbReference type="SUPFAM" id="SSF46626">
    <property type="entry name" value="Cytochrome c"/>
    <property type="match status" value="1"/>
</dbReference>
<dbReference type="EMBL" id="JAHYCA010000004">
    <property type="protein sequence ID" value="MBW6392057.1"/>
    <property type="molecule type" value="Genomic_DNA"/>
</dbReference>
<keyword evidence="2" id="KW-0732">Signal</keyword>
<proteinExistence type="predicted"/>
<dbReference type="RefSeq" id="WP_219792530.1">
    <property type="nucleotide sequence ID" value="NZ_JAHYCA010000004.1"/>
</dbReference>
<sequence length="128" mass="14292">MKRSHALAMPALGMALLCLPLGAGAQETETDPDTGLIKASGWETVRNNCTACHSANLVTQNSGTRNHWENLIRWMQETQGLWKFEAETEETILDYLAEYYGPKEDTRRPALPRTLMPDNPYPTVADAD</sequence>
<comment type="caution">
    <text evidence="3">The sequence shown here is derived from an EMBL/GenBank/DDBJ whole genome shotgun (WGS) entry which is preliminary data.</text>
</comment>
<evidence type="ECO:0000313" key="3">
    <source>
        <dbReference type="EMBL" id="MBW6392057.1"/>
    </source>
</evidence>
<evidence type="ECO:0000313" key="4">
    <source>
        <dbReference type="Proteomes" id="UP000769617"/>
    </source>
</evidence>
<protein>
    <submittedName>
        <fullName evidence="3">Uncharacterized protein</fullName>
    </submittedName>
</protein>
<feature type="chain" id="PRO_5045679002" evidence="2">
    <location>
        <begin position="26"/>
        <end position="128"/>
    </location>
</feature>
<reference evidence="3 4" key="1">
    <citation type="submission" date="2021-07" db="EMBL/GenBank/DDBJ databases">
        <authorList>
            <person name="So Y."/>
        </authorList>
    </citation>
    <scope>NUCLEOTIDE SEQUENCE [LARGE SCALE GENOMIC DNA]</scope>
    <source>
        <strain evidence="3 4">Y3S6</strain>
    </source>
</reference>
<gene>
    <name evidence="3" type="ORF">KPL81_12925</name>
</gene>
<feature type="region of interest" description="Disordered" evidence="1">
    <location>
        <begin position="104"/>
        <end position="128"/>
    </location>
</feature>